<evidence type="ECO:0000313" key="2">
    <source>
        <dbReference type="EMBL" id="GGA10201.1"/>
    </source>
</evidence>
<accession>A0A8J2TWX0</accession>
<evidence type="ECO:0000256" key="1">
    <source>
        <dbReference type="SAM" id="SignalP"/>
    </source>
</evidence>
<proteinExistence type="predicted"/>
<comment type="caution">
    <text evidence="2">The sequence shown here is derived from an EMBL/GenBank/DDBJ whole genome shotgun (WGS) entry which is preliminary data.</text>
</comment>
<sequence>MAPPFLAFAPPAPALAVSGILLLGLSACTAEGTIAGDWTEPEWMVNQAADRENFVLELQACMDGLGWDREVDEYGGSPDPFFDTEEMSRFDSDKDACLIQMGIDLEAVRSGPTVESLSTRYAQELDVRECLIAQGIEMESEPPSEDEFIEEGLSSDDSGEAWWAYGDPAVIAAGPERNAELLTVCPEPWVFGAE</sequence>
<reference evidence="2" key="1">
    <citation type="journal article" date="2014" name="Int. J. Syst. Evol. Microbiol.">
        <title>Complete genome sequence of Corynebacterium casei LMG S-19264T (=DSM 44701T), isolated from a smear-ripened cheese.</title>
        <authorList>
            <consortium name="US DOE Joint Genome Institute (JGI-PGF)"/>
            <person name="Walter F."/>
            <person name="Albersmeier A."/>
            <person name="Kalinowski J."/>
            <person name="Ruckert C."/>
        </authorList>
    </citation>
    <scope>NUCLEOTIDE SEQUENCE</scope>
    <source>
        <strain evidence="2">CGMCC 1.12785</strain>
    </source>
</reference>
<evidence type="ECO:0000313" key="3">
    <source>
        <dbReference type="Proteomes" id="UP000616114"/>
    </source>
</evidence>
<dbReference type="Proteomes" id="UP000616114">
    <property type="component" value="Unassembled WGS sequence"/>
</dbReference>
<dbReference type="EMBL" id="BMFY01000004">
    <property type="protein sequence ID" value="GGA10201.1"/>
    <property type="molecule type" value="Genomic_DNA"/>
</dbReference>
<feature type="signal peptide" evidence="1">
    <location>
        <begin position="1"/>
        <end position="29"/>
    </location>
</feature>
<keyword evidence="1" id="KW-0732">Signal</keyword>
<name>A0A8J2TWX0_9MICO</name>
<gene>
    <name evidence="2" type="ORF">GCM10011333_11150</name>
</gene>
<feature type="chain" id="PRO_5038929628" evidence="1">
    <location>
        <begin position="30"/>
        <end position="194"/>
    </location>
</feature>
<protein>
    <submittedName>
        <fullName evidence="2">Uncharacterized protein</fullName>
    </submittedName>
</protein>
<dbReference type="AlphaFoldDB" id="A0A8J2TWX0"/>
<reference evidence="2" key="2">
    <citation type="submission" date="2020-09" db="EMBL/GenBank/DDBJ databases">
        <authorList>
            <person name="Sun Q."/>
            <person name="Zhou Y."/>
        </authorList>
    </citation>
    <scope>NUCLEOTIDE SEQUENCE</scope>
    <source>
        <strain evidence="2">CGMCC 1.12785</strain>
    </source>
</reference>
<keyword evidence="3" id="KW-1185">Reference proteome</keyword>
<dbReference type="RefSeq" id="WP_188549947.1">
    <property type="nucleotide sequence ID" value="NZ_BMFY01000004.1"/>
</dbReference>
<organism evidence="2 3">
    <name type="scientific">Sediminivirga luteola</name>
    <dbReference type="NCBI Taxonomy" id="1774748"/>
    <lineage>
        <taxon>Bacteria</taxon>
        <taxon>Bacillati</taxon>
        <taxon>Actinomycetota</taxon>
        <taxon>Actinomycetes</taxon>
        <taxon>Micrococcales</taxon>
        <taxon>Brevibacteriaceae</taxon>
        <taxon>Sediminivirga</taxon>
    </lineage>
</organism>